<comment type="caution">
    <text evidence="2">The sequence shown here is derived from an EMBL/GenBank/DDBJ whole genome shotgun (WGS) entry which is preliminary data.</text>
</comment>
<keyword evidence="3" id="KW-1185">Reference proteome</keyword>
<feature type="domain" description="Gamma-glutamylcyclotransferase AIG2-like" evidence="1">
    <location>
        <begin position="5"/>
        <end position="111"/>
    </location>
</feature>
<dbReference type="Proteomes" id="UP000054742">
    <property type="component" value="Unassembled WGS sequence"/>
</dbReference>
<dbReference type="SUPFAM" id="SSF110857">
    <property type="entry name" value="Gamma-glutamyl cyclotransferase-like"/>
    <property type="match status" value="1"/>
</dbReference>
<dbReference type="AlphaFoldDB" id="A0A0W0S5Q3"/>
<sequence>MMEKLFSYGTLQLESVQMATFSRLLEGRKDKLSGYKLEDLQITDPYVIKISGKAVHQILVPTNDDEDSVEGMVFELAHAELLNADEYEVKDYKRIKVRLASGVDAWVYAYQAMP</sequence>
<protein>
    <submittedName>
        <fullName evidence="2">AIG2-like family protein</fullName>
    </submittedName>
</protein>
<accession>A0A0W0S5Q3</accession>
<gene>
    <name evidence="2" type="ORF">Lbru_2696</name>
</gene>
<evidence type="ECO:0000313" key="2">
    <source>
        <dbReference type="EMBL" id="KTC78404.1"/>
    </source>
</evidence>
<evidence type="ECO:0000259" key="1">
    <source>
        <dbReference type="Pfam" id="PF06094"/>
    </source>
</evidence>
<reference evidence="2 3" key="1">
    <citation type="submission" date="2015-11" db="EMBL/GenBank/DDBJ databases">
        <title>Genomic analysis of 38 Legionella species identifies large and diverse effector repertoires.</title>
        <authorList>
            <person name="Burstein D."/>
            <person name="Amaro F."/>
            <person name="Zusman T."/>
            <person name="Lifshitz Z."/>
            <person name="Cohen O."/>
            <person name="Gilbert J.A."/>
            <person name="Pupko T."/>
            <person name="Shuman H.A."/>
            <person name="Segal G."/>
        </authorList>
    </citation>
    <scope>NUCLEOTIDE SEQUENCE [LARGE SCALE GENOMIC DNA]</scope>
    <source>
        <strain evidence="2 3">ATCC 43878</strain>
    </source>
</reference>
<dbReference type="PATRIC" id="fig|29422.6.peg.2862"/>
<proteinExistence type="predicted"/>
<dbReference type="RefSeq" id="WP_202967554.1">
    <property type="nucleotide sequence ID" value="NZ_CAAAHU010000004.1"/>
</dbReference>
<dbReference type="InterPro" id="IPR036568">
    <property type="entry name" value="GGCT-like_sf"/>
</dbReference>
<dbReference type="EMBL" id="LNXV01000033">
    <property type="protein sequence ID" value="KTC78404.1"/>
    <property type="molecule type" value="Genomic_DNA"/>
</dbReference>
<dbReference type="CDD" id="cd06661">
    <property type="entry name" value="GGCT_like"/>
    <property type="match status" value="1"/>
</dbReference>
<dbReference type="STRING" id="29422.Lbru_2696"/>
<dbReference type="Pfam" id="PF06094">
    <property type="entry name" value="GGACT"/>
    <property type="match status" value="1"/>
</dbReference>
<dbReference type="Gene3D" id="3.10.490.10">
    <property type="entry name" value="Gamma-glutamyl cyclotransferase-like"/>
    <property type="match status" value="1"/>
</dbReference>
<dbReference type="InterPro" id="IPR013024">
    <property type="entry name" value="GGCT-like"/>
</dbReference>
<name>A0A0W0S5Q3_9GAMM</name>
<dbReference type="InterPro" id="IPR009288">
    <property type="entry name" value="AIG2-like_dom"/>
</dbReference>
<evidence type="ECO:0000313" key="3">
    <source>
        <dbReference type="Proteomes" id="UP000054742"/>
    </source>
</evidence>
<organism evidence="2 3">
    <name type="scientific">Legionella brunensis</name>
    <dbReference type="NCBI Taxonomy" id="29422"/>
    <lineage>
        <taxon>Bacteria</taxon>
        <taxon>Pseudomonadati</taxon>
        <taxon>Pseudomonadota</taxon>
        <taxon>Gammaproteobacteria</taxon>
        <taxon>Legionellales</taxon>
        <taxon>Legionellaceae</taxon>
        <taxon>Legionella</taxon>
    </lineage>
</organism>